<keyword evidence="5" id="KW-1185">Reference proteome</keyword>
<dbReference type="PROSITE" id="PS50157">
    <property type="entry name" value="ZINC_FINGER_C2H2_2"/>
    <property type="match status" value="1"/>
</dbReference>
<evidence type="ECO:0000256" key="1">
    <source>
        <dbReference type="PROSITE-ProRule" id="PRU00042"/>
    </source>
</evidence>
<organism evidence="4 5">
    <name type="scientific">Holothuria leucospilota</name>
    <name type="common">Black long sea cucumber</name>
    <name type="synonym">Mertensiothuria leucospilota</name>
    <dbReference type="NCBI Taxonomy" id="206669"/>
    <lineage>
        <taxon>Eukaryota</taxon>
        <taxon>Metazoa</taxon>
        <taxon>Echinodermata</taxon>
        <taxon>Eleutherozoa</taxon>
        <taxon>Echinozoa</taxon>
        <taxon>Holothuroidea</taxon>
        <taxon>Aspidochirotacea</taxon>
        <taxon>Aspidochirotida</taxon>
        <taxon>Holothuriidae</taxon>
        <taxon>Holothuria</taxon>
    </lineage>
</organism>
<feature type="region of interest" description="Disordered" evidence="2">
    <location>
        <begin position="70"/>
        <end position="97"/>
    </location>
</feature>
<dbReference type="InterPro" id="IPR013087">
    <property type="entry name" value="Znf_C2H2_type"/>
</dbReference>
<evidence type="ECO:0000259" key="3">
    <source>
        <dbReference type="PROSITE" id="PS50157"/>
    </source>
</evidence>
<feature type="compositionally biased region" description="Basic and acidic residues" evidence="2">
    <location>
        <begin position="70"/>
        <end position="86"/>
    </location>
</feature>
<keyword evidence="1" id="KW-0863">Zinc-finger</keyword>
<evidence type="ECO:0000313" key="5">
    <source>
        <dbReference type="Proteomes" id="UP001152320"/>
    </source>
</evidence>
<dbReference type="GO" id="GO:0008270">
    <property type="term" value="F:zinc ion binding"/>
    <property type="evidence" value="ECO:0007669"/>
    <property type="project" value="UniProtKB-KW"/>
</dbReference>
<feature type="domain" description="C2H2-type" evidence="3">
    <location>
        <begin position="46"/>
        <end position="76"/>
    </location>
</feature>
<feature type="compositionally biased region" description="Low complexity" evidence="2">
    <location>
        <begin position="771"/>
        <end position="781"/>
    </location>
</feature>
<dbReference type="OrthoDB" id="5948273at2759"/>
<comment type="caution">
    <text evidence="4">The sequence shown here is derived from an EMBL/GenBank/DDBJ whole genome shotgun (WGS) entry which is preliminary data.</text>
</comment>
<dbReference type="EMBL" id="JAIZAY010000010">
    <property type="protein sequence ID" value="KAJ8034598.1"/>
    <property type="molecule type" value="Genomic_DNA"/>
</dbReference>
<reference evidence="4" key="1">
    <citation type="submission" date="2021-10" db="EMBL/GenBank/DDBJ databases">
        <title>Tropical sea cucumber genome reveals ecological adaptation and Cuvierian tubules defense mechanism.</title>
        <authorList>
            <person name="Chen T."/>
        </authorList>
    </citation>
    <scope>NUCLEOTIDE SEQUENCE</scope>
    <source>
        <strain evidence="4">Nanhai2018</strain>
        <tissue evidence="4">Muscle</tissue>
    </source>
</reference>
<feature type="region of interest" description="Disordered" evidence="2">
    <location>
        <begin position="750"/>
        <end position="794"/>
    </location>
</feature>
<sequence>MKFLAQWNKLYASKCGRVIDGNTSRLILHLKNVHAILFGNRFTCAVTCSQDGCKRTFRYRHALSRHIERNHAAVDSDSDRESNNDSDHEDIDNNLPEAAAGDDDLWDDLSQENITGMVSVGIARLKASSSVVQSTIDTVVADSANLFLDIVGGLKRRTFRLLTERGLHDDEEVKNLLETFERCEVPYQELRNSYQQEKYLTNCGYFIRPVEVPIALGYFPHHNRALGHVEQHARHITFQYIPLPALLKCILESKNFMSTVLQYQRSNDGILRDFHDGQFCKQHNFFSNPQNIQLLLYVDECEVANPLGSKAGLHKIGVVYCTILNIPPKYRSSLSNCFLVTMFNAGDLKIYGYDTILRPLVNDIKELETQGLHIETDLFNGILKVSVAQVSGDNLGVNGICGYVESFVGNYFCRQCKMHRDIMRNLSVARPNLLRNQVNYEEDVAVNDPARTGIKSLCLLNEINNFHVTTNYAPDIMHDLLEGVCSLEVHLVLAALIREGFFTLDLLNSRITSFDYGLVDARNKPSVISASKLENPDGPTHQTAAQMWCLIRHIPLLVGDKVPKDNKFLDLILLLLDCMDIIFSYEVTIEETLYLKHLIRDHHEHFMHLFPTRSLKPKHHFMTHYPHQIRMLGPLVHFWTMRFEAKHSFFKRLGHIVCNFKNILKTLSYRHQMYFCYSMMGGKDLVMRDQEVGPGVTALVASVENARVVGAALGIPQLDEIYVARWCVVGGKSDCAVQKFVIMTCPINKKQPHAPSSPENGKDLCLNVKKSPSPSCSPRPSQLASESDTETPRKRFKSDFNVRGLLEENSQVGKSIIAEIERGELTRKSRLRMVRIIVAHIIQHYGDRPKCEVKARMAKAIIDEFPSLKDDEGQGFEAWYTPGRSRHSSSGWIEERLRNVRRSYSSTPSSPDTTTSASSSLIYAKLPECDLTSDECQSMVEWLKHNITPLSQVTSFMEKTAVKRAGFIRLNHQPLNEVIKEYPRLFDTPGMVELDFRVLFTDVADKLYMVWTPTYAEEVLKYASLQGNWQSYLNISTTTLSSDDKKISVSLAVLPCILPAGRKGKKRASVDESKNSFIDIQPIGTNMPKYLEEVTNKQPYLLILGTLLEQSQCFVIVERKALQQESLLKAVDVCFKLFYVLDVNYPWQCYTTWEYFQKVVYGLEDSDGRKKTAPAVIAMRTALKKSL</sequence>
<dbReference type="PANTHER" id="PTHR31025:SF9">
    <property type="entry name" value="SI:DKEY-286J15.1"/>
    <property type="match status" value="1"/>
</dbReference>
<name>A0A9Q1BXR7_HOLLE</name>
<protein>
    <recommendedName>
        <fullName evidence="3">C2H2-type domain-containing protein</fullName>
    </recommendedName>
</protein>
<gene>
    <name evidence="4" type="ORF">HOLleu_21504</name>
</gene>
<keyword evidence="1" id="KW-0479">Metal-binding</keyword>
<dbReference type="AlphaFoldDB" id="A0A9Q1BXR7"/>
<dbReference type="PANTHER" id="PTHR31025">
    <property type="entry name" value="SI:CH211-196P9.1-RELATED"/>
    <property type="match status" value="1"/>
</dbReference>
<dbReference type="Proteomes" id="UP001152320">
    <property type="component" value="Chromosome 10"/>
</dbReference>
<keyword evidence="1" id="KW-0862">Zinc</keyword>
<accession>A0A9Q1BXR7</accession>
<dbReference type="PROSITE" id="PS00028">
    <property type="entry name" value="ZINC_FINGER_C2H2_1"/>
    <property type="match status" value="1"/>
</dbReference>
<evidence type="ECO:0000256" key="2">
    <source>
        <dbReference type="SAM" id="MobiDB-lite"/>
    </source>
</evidence>
<evidence type="ECO:0000313" key="4">
    <source>
        <dbReference type="EMBL" id="KAJ8034598.1"/>
    </source>
</evidence>
<proteinExistence type="predicted"/>